<feature type="domain" description="EF-hand" evidence="3">
    <location>
        <begin position="117"/>
        <end position="150"/>
    </location>
</feature>
<dbReference type="CDD" id="cd00051">
    <property type="entry name" value="EFh"/>
    <property type="match status" value="1"/>
</dbReference>
<feature type="domain" description="EF-hand" evidence="3">
    <location>
        <begin position="11"/>
        <end position="46"/>
    </location>
</feature>
<dbReference type="PANTHER" id="PTHR46311">
    <property type="entry name" value="CALCIUM-BINDING PROTEIN 8-RELATED"/>
    <property type="match status" value="1"/>
</dbReference>
<keyword evidence="5" id="KW-1185">Reference proteome</keyword>
<feature type="non-terminal residue" evidence="4">
    <location>
        <position position="150"/>
    </location>
</feature>
<name>F0YBS5_AURAN</name>
<dbReference type="OMA" id="FEYWVMF"/>
<dbReference type="PROSITE" id="PS00018">
    <property type="entry name" value="EF_HAND_1"/>
    <property type="match status" value="3"/>
</dbReference>
<keyword evidence="1" id="KW-0677">Repeat</keyword>
<dbReference type="InParanoid" id="F0YBS5"/>
<protein>
    <recommendedName>
        <fullName evidence="3">EF-hand domain-containing protein</fullName>
    </recommendedName>
</protein>
<dbReference type="GeneID" id="20220440"/>
<dbReference type="InterPro" id="IPR051111">
    <property type="entry name" value="Ca-binding_regulatory"/>
</dbReference>
<evidence type="ECO:0000256" key="1">
    <source>
        <dbReference type="ARBA" id="ARBA00022737"/>
    </source>
</evidence>
<evidence type="ECO:0000259" key="3">
    <source>
        <dbReference type="PROSITE" id="PS50222"/>
    </source>
</evidence>
<dbReference type="Pfam" id="PF13499">
    <property type="entry name" value="EF-hand_7"/>
    <property type="match status" value="1"/>
</dbReference>
<dbReference type="InterPro" id="IPR002048">
    <property type="entry name" value="EF_hand_dom"/>
</dbReference>
<dbReference type="InterPro" id="IPR018247">
    <property type="entry name" value="EF_Hand_1_Ca_BS"/>
</dbReference>
<dbReference type="Proteomes" id="UP000002729">
    <property type="component" value="Unassembled WGS sequence"/>
</dbReference>
<dbReference type="Gene3D" id="1.10.238.10">
    <property type="entry name" value="EF-hand"/>
    <property type="match status" value="1"/>
</dbReference>
<gene>
    <name evidence="4" type="ORF">AURANDRAFT_27914</name>
</gene>
<organism evidence="5">
    <name type="scientific">Aureococcus anophagefferens</name>
    <name type="common">Harmful bloom alga</name>
    <dbReference type="NCBI Taxonomy" id="44056"/>
    <lineage>
        <taxon>Eukaryota</taxon>
        <taxon>Sar</taxon>
        <taxon>Stramenopiles</taxon>
        <taxon>Ochrophyta</taxon>
        <taxon>Pelagophyceae</taxon>
        <taxon>Pelagomonadales</taxon>
        <taxon>Pelagomonadaceae</taxon>
        <taxon>Aureococcus</taxon>
    </lineage>
</organism>
<proteinExistence type="predicted"/>
<evidence type="ECO:0000313" key="4">
    <source>
        <dbReference type="EMBL" id="EGB07345.1"/>
    </source>
</evidence>
<dbReference type="EMBL" id="GL833131">
    <property type="protein sequence ID" value="EGB07345.1"/>
    <property type="molecule type" value="Genomic_DNA"/>
</dbReference>
<dbReference type="PANTHER" id="PTHR46311:SF3">
    <property type="entry name" value="CALCIUM-BINDING PROTEIN 8"/>
    <property type="match status" value="1"/>
</dbReference>
<accession>F0YBS5</accession>
<dbReference type="SUPFAM" id="SSF47473">
    <property type="entry name" value="EF-hand"/>
    <property type="match status" value="1"/>
</dbReference>
<dbReference type="RefSeq" id="XP_009037972.1">
    <property type="nucleotide sequence ID" value="XM_009039724.1"/>
</dbReference>
<evidence type="ECO:0000313" key="5">
    <source>
        <dbReference type="Proteomes" id="UP000002729"/>
    </source>
</evidence>
<dbReference type="AlphaFoldDB" id="F0YBS5"/>
<sequence>MREALKDYPVPSKVELQHLWSRYDFNGNGMLSLAEIDKLVSEEYPEYDNKQALLRAYKFADVDGSGFITKREFPTLVRSIAYFKGLADEFAELDASHDRRVDFSEFRAGAPRMGLDLSDSEARVIFRKMDADGGGLVLFEEFCAFMGRLK</sequence>
<dbReference type="PROSITE" id="PS50222">
    <property type="entry name" value="EF_HAND_2"/>
    <property type="match status" value="3"/>
</dbReference>
<dbReference type="eggNOG" id="KOG0027">
    <property type="taxonomic scope" value="Eukaryota"/>
</dbReference>
<evidence type="ECO:0000256" key="2">
    <source>
        <dbReference type="ARBA" id="ARBA00022837"/>
    </source>
</evidence>
<dbReference type="SMART" id="SM00054">
    <property type="entry name" value="EFh"/>
    <property type="match status" value="4"/>
</dbReference>
<dbReference type="GO" id="GO:0032588">
    <property type="term" value="C:trans-Golgi network membrane"/>
    <property type="evidence" value="ECO:0007669"/>
    <property type="project" value="TreeGrafter"/>
</dbReference>
<dbReference type="InterPro" id="IPR011992">
    <property type="entry name" value="EF-hand-dom_pair"/>
</dbReference>
<reference evidence="4 5" key="1">
    <citation type="journal article" date="2011" name="Proc. Natl. Acad. Sci. U.S.A.">
        <title>Niche of harmful alga Aureococcus anophagefferens revealed through ecogenomics.</title>
        <authorList>
            <person name="Gobler C.J."/>
            <person name="Berry D.L."/>
            <person name="Dyhrman S.T."/>
            <person name="Wilhelm S.W."/>
            <person name="Salamov A."/>
            <person name="Lobanov A.V."/>
            <person name="Zhang Y."/>
            <person name="Collier J.L."/>
            <person name="Wurch L.L."/>
            <person name="Kustka A.B."/>
            <person name="Dill B.D."/>
            <person name="Shah M."/>
            <person name="VerBerkmoes N.C."/>
            <person name="Kuo A."/>
            <person name="Terry A."/>
            <person name="Pangilinan J."/>
            <person name="Lindquist E.A."/>
            <person name="Lucas S."/>
            <person name="Paulsen I.T."/>
            <person name="Hattenrath-Lehmann T.K."/>
            <person name="Talmage S.C."/>
            <person name="Walker E.A."/>
            <person name="Koch F."/>
            <person name="Burson A.M."/>
            <person name="Marcoval M.A."/>
            <person name="Tang Y.Z."/>
            <person name="Lecleir G.R."/>
            <person name="Coyne K.J."/>
            <person name="Berg G.M."/>
            <person name="Bertrand E.M."/>
            <person name="Saito M.A."/>
            <person name="Gladyshev V.N."/>
            <person name="Grigoriev I.V."/>
        </authorList>
    </citation>
    <scope>NUCLEOTIDE SEQUENCE [LARGE SCALE GENOMIC DNA]</scope>
    <source>
        <strain evidence="5">CCMP 1984</strain>
    </source>
</reference>
<dbReference type="Pfam" id="PF13202">
    <property type="entry name" value="EF-hand_5"/>
    <property type="match status" value="1"/>
</dbReference>
<feature type="domain" description="EF-hand" evidence="3">
    <location>
        <begin position="48"/>
        <end position="83"/>
    </location>
</feature>
<dbReference type="OrthoDB" id="26525at2759"/>
<keyword evidence="2" id="KW-0106">Calcium</keyword>
<dbReference type="KEGG" id="aaf:AURANDRAFT_27914"/>
<dbReference type="GO" id="GO:0005509">
    <property type="term" value="F:calcium ion binding"/>
    <property type="evidence" value="ECO:0007669"/>
    <property type="project" value="InterPro"/>
</dbReference>